<comment type="caution">
    <text evidence="2">The sequence shown here is derived from an EMBL/GenBank/DDBJ whole genome shotgun (WGS) entry which is preliminary data.</text>
</comment>
<dbReference type="OrthoDB" id="6455141at2"/>
<evidence type="ECO:0000256" key="1">
    <source>
        <dbReference type="SAM" id="SignalP"/>
    </source>
</evidence>
<evidence type="ECO:0000313" key="2">
    <source>
        <dbReference type="EMBL" id="MBQ0269828.1"/>
    </source>
</evidence>
<dbReference type="EMBL" id="JAGKLY010000008">
    <property type="protein sequence ID" value="MBQ0269828.1"/>
    <property type="molecule type" value="Genomic_DNA"/>
</dbReference>
<name>A0A345LY31_9GAMM</name>
<dbReference type="EMBL" id="JANAVW010000001">
    <property type="protein sequence ID" value="MDT0132183.1"/>
    <property type="molecule type" value="Genomic_DNA"/>
</dbReference>
<accession>A0A345LY31</accession>
<dbReference type="KEGG" id="prq:CYG50_13880"/>
<reference evidence="3 5" key="2">
    <citation type="submission" date="2022-06" db="EMBL/GenBank/DDBJ databases">
        <title>Chromosome and plasmid sequencings of Enterobacteriales species co-exiting double carbapenemases.</title>
        <authorList>
            <person name="Fu Y."/>
        </authorList>
    </citation>
    <scope>NUCLEOTIDE SEQUENCE [LARGE SCALE GENOMIC DNA]</scope>
    <source>
        <strain evidence="3 5">21030615019</strain>
    </source>
</reference>
<evidence type="ECO:0000313" key="5">
    <source>
        <dbReference type="Proteomes" id="UP001252207"/>
    </source>
</evidence>
<gene>
    <name evidence="2" type="ORF">J7T18_16125</name>
    <name evidence="3" type="ORF">NLX89_02320</name>
</gene>
<proteinExistence type="predicted"/>
<keyword evidence="5" id="KW-1185">Reference proteome</keyword>
<keyword evidence="1" id="KW-0732">Signal</keyword>
<dbReference type="Pfam" id="PF15941">
    <property type="entry name" value="FidL_like"/>
    <property type="match status" value="1"/>
</dbReference>
<dbReference type="RefSeq" id="WP_102140232.1">
    <property type="nucleotide sequence ID" value="NZ_CP031123.2"/>
</dbReference>
<evidence type="ECO:0000313" key="4">
    <source>
        <dbReference type="Proteomes" id="UP000674270"/>
    </source>
</evidence>
<organism evidence="2 4">
    <name type="scientific">Providencia huaxiensis</name>
    <dbReference type="NCBI Taxonomy" id="2027290"/>
    <lineage>
        <taxon>Bacteria</taxon>
        <taxon>Pseudomonadati</taxon>
        <taxon>Pseudomonadota</taxon>
        <taxon>Gammaproteobacteria</taxon>
        <taxon>Enterobacterales</taxon>
        <taxon>Morganellaceae</taxon>
        <taxon>Providencia</taxon>
    </lineage>
</organism>
<dbReference type="AlphaFoldDB" id="A0A345LY31"/>
<feature type="chain" id="PRO_5041070735" evidence="1">
    <location>
        <begin position="19"/>
        <end position="158"/>
    </location>
</feature>
<dbReference type="Proteomes" id="UP000674270">
    <property type="component" value="Unassembled WGS sequence"/>
</dbReference>
<dbReference type="GeneID" id="89488534"/>
<evidence type="ECO:0000313" key="3">
    <source>
        <dbReference type="EMBL" id="MDT0132183.1"/>
    </source>
</evidence>
<feature type="signal peptide" evidence="1">
    <location>
        <begin position="1"/>
        <end position="18"/>
    </location>
</feature>
<dbReference type="Proteomes" id="UP001252207">
    <property type="component" value="Unassembled WGS sequence"/>
</dbReference>
<dbReference type="InterPro" id="IPR031854">
    <property type="entry name" value="FidL-like"/>
</dbReference>
<sequence>MKKYILTSLFLIATASTASLMIKKSSHDVQICHSEILWIKDNNTQDGLSLKSKVNVQLSAGQQGRMNMYGYLKDNSQIYRLDRALYFDYQDVDHKGNYAVTFTSSSVTNSDNIPEKLFSNFIQLEEDKIKYYVNITKMEDNIYIIKDESYSAFTCQVQ</sequence>
<protein>
    <submittedName>
        <fullName evidence="3">FidL-like protein</fullName>
    </submittedName>
</protein>
<reference evidence="2" key="1">
    <citation type="submission" date="2021-03" db="EMBL/GenBank/DDBJ databases">
        <authorList>
            <person name="Stanton E."/>
        </authorList>
    </citation>
    <scope>NUCLEOTIDE SEQUENCE</scope>
    <source>
        <strain evidence="2">2020EL-00113</strain>
    </source>
</reference>